<evidence type="ECO:0000313" key="3">
    <source>
        <dbReference type="Proteomes" id="UP000579812"/>
    </source>
</evidence>
<evidence type="ECO:0000256" key="1">
    <source>
        <dbReference type="SAM" id="MobiDB-lite"/>
    </source>
</evidence>
<name>A0A7J6CL95_9TELE</name>
<reference evidence="2 3" key="1">
    <citation type="submission" date="2020-04" db="EMBL/GenBank/DDBJ databases">
        <title>Chromosome-level genome assembly of a cyprinid fish Onychostoma macrolepis by integration of Nanopore Sequencing, Bionano and Hi-C technology.</title>
        <authorList>
            <person name="Wang D."/>
        </authorList>
    </citation>
    <scope>NUCLEOTIDE SEQUENCE [LARGE SCALE GENOMIC DNA]</scope>
    <source>
        <strain evidence="2">SWU-2019</strain>
        <tissue evidence="2">Muscle</tissue>
    </source>
</reference>
<feature type="compositionally biased region" description="Low complexity" evidence="1">
    <location>
        <begin position="21"/>
        <end position="35"/>
    </location>
</feature>
<keyword evidence="3" id="KW-1185">Reference proteome</keyword>
<dbReference type="Proteomes" id="UP000579812">
    <property type="component" value="Unassembled WGS sequence"/>
</dbReference>
<accession>A0A7J6CL95</accession>
<dbReference type="AlphaFoldDB" id="A0A7J6CL95"/>
<organism evidence="2 3">
    <name type="scientific">Onychostoma macrolepis</name>
    <dbReference type="NCBI Taxonomy" id="369639"/>
    <lineage>
        <taxon>Eukaryota</taxon>
        <taxon>Metazoa</taxon>
        <taxon>Chordata</taxon>
        <taxon>Craniata</taxon>
        <taxon>Vertebrata</taxon>
        <taxon>Euteleostomi</taxon>
        <taxon>Actinopterygii</taxon>
        <taxon>Neopterygii</taxon>
        <taxon>Teleostei</taxon>
        <taxon>Ostariophysi</taxon>
        <taxon>Cypriniformes</taxon>
        <taxon>Cyprinidae</taxon>
        <taxon>Acrossocheilinae</taxon>
        <taxon>Onychostoma</taxon>
    </lineage>
</organism>
<gene>
    <name evidence="2" type="ORF">G5714_010603</name>
</gene>
<evidence type="ECO:0000313" key="2">
    <source>
        <dbReference type="EMBL" id="KAF4107844.1"/>
    </source>
</evidence>
<feature type="compositionally biased region" description="Polar residues" evidence="1">
    <location>
        <begin position="142"/>
        <end position="157"/>
    </location>
</feature>
<feature type="compositionally biased region" description="Polar residues" evidence="1">
    <location>
        <begin position="55"/>
        <end position="64"/>
    </location>
</feature>
<comment type="caution">
    <text evidence="2">The sequence shown here is derived from an EMBL/GenBank/DDBJ whole genome shotgun (WGS) entry which is preliminary data.</text>
</comment>
<feature type="region of interest" description="Disordered" evidence="1">
    <location>
        <begin position="1"/>
        <end position="167"/>
    </location>
</feature>
<dbReference type="EMBL" id="JAAMOB010000010">
    <property type="protein sequence ID" value="KAF4107844.1"/>
    <property type="molecule type" value="Genomic_DNA"/>
</dbReference>
<protein>
    <submittedName>
        <fullName evidence="2">Uncharacterized protein</fullName>
    </submittedName>
</protein>
<feature type="compositionally biased region" description="Basic residues" evidence="1">
    <location>
        <begin position="86"/>
        <end position="98"/>
    </location>
</feature>
<proteinExistence type="predicted"/>
<sequence length="265" mass="29926">MDPELQIIPSDSDDDLFGINSSSPSKSSQQSSRSQSSHRLRSAVQIPQPREHSRTSSLSEISPTPTRPDAHSPPHTRTSIRDRDRSHRHGSRRNRSTRQQRQDPPTRSPRQRTHGKSPGLESNTKQRTAALRSPRDLVPRQQHLNPSTGSPRQSTHGKSPRPESNIKHWTVARLQRALKDRSINFSRYDNKSQLFQLYTASVNTPLKIKEDGRFYIKEAEWYAITSTISDAHSRTADSYTSAPSVAVPTPGIPAPITQLLYLNDY</sequence>